<dbReference type="SUPFAM" id="SSF54975">
    <property type="entry name" value="Acylphosphatase/BLUF domain-like"/>
    <property type="match status" value="1"/>
</dbReference>
<dbReference type="InterPro" id="IPR036046">
    <property type="entry name" value="Acylphosphatase-like_dom_sf"/>
</dbReference>
<dbReference type="KEGG" id="cgo:Corgl_1290"/>
<feature type="domain" description="Acylphosphatase-like" evidence="3">
    <location>
        <begin position="52"/>
        <end position="141"/>
    </location>
</feature>
<accession>F2N8K8</accession>
<dbReference type="Gene3D" id="3.30.70.100">
    <property type="match status" value="1"/>
</dbReference>
<evidence type="ECO:0000313" key="4">
    <source>
        <dbReference type="EMBL" id="AEB07391.1"/>
    </source>
</evidence>
<dbReference type="AlphaFoldDB" id="F2N8K8"/>
<dbReference type="InterPro" id="IPR001792">
    <property type="entry name" value="Acylphosphatase-like_dom"/>
</dbReference>
<dbReference type="PROSITE" id="PS51160">
    <property type="entry name" value="ACYLPHOSPHATASE_3"/>
    <property type="match status" value="1"/>
</dbReference>
<dbReference type="STRING" id="700015.Corgl_1290"/>
<evidence type="ECO:0000256" key="1">
    <source>
        <dbReference type="PROSITE-ProRule" id="PRU00520"/>
    </source>
</evidence>
<dbReference type="EC" id="3.6.1.7" evidence="1"/>
<feature type="active site" evidence="1">
    <location>
        <position position="85"/>
    </location>
</feature>
<keyword evidence="5" id="KW-1185">Reference proteome</keyword>
<dbReference type="Proteomes" id="UP000006851">
    <property type="component" value="Chromosome"/>
</dbReference>
<reference evidence="5" key="1">
    <citation type="journal article" date="2013" name="Stand. Genomic Sci.">
        <title>Complete genome sequence of Coriobacterium glomerans type strain (PW2(T)) from the midgut of Pyrrhocoris apterus L. (red soldier bug).</title>
        <authorList>
            <person name="Stackebrandt E."/>
            <person name="Zeytun A."/>
            <person name="Lapidus A."/>
            <person name="Nolan M."/>
            <person name="Lucas S."/>
            <person name="Hammon N."/>
            <person name="Deshpande S."/>
            <person name="Cheng J.F."/>
            <person name="Tapia R."/>
            <person name="Goodwin L.A."/>
            <person name="Pitluck S."/>
            <person name="Liolios K."/>
            <person name="Pagani I."/>
            <person name="Ivanova N."/>
            <person name="Mavromatis K."/>
            <person name="Mikhailova N."/>
            <person name="Huntemann M."/>
            <person name="Pati A."/>
            <person name="Chen A."/>
            <person name="Palaniappan K."/>
            <person name="Chang Y.J."/>
            <person name="Land M."/>
            <person name="Hauser L."/>
            <person name="Rohde M."/>
            <person name="Pukall R."/>
            <person name="Goker M."/>
            <person name="Detter J.C."/>
            <person name="Woyke T."/>
            <person name="Bristow J."/>
            <person name="Eisen J.A."/>
            <person name="Markowitz V."/>
            <person name="Hugenholtz P."/>
            <person name="Kyrpides N.C."/>
            <person name="Klenk H.P."/>
        </authorList>
    </citation>
    <scope>NUCLEOTIDE SEQUENCE</scope>
    <source>
        <strain evidence="5">ATCC 49209 / DSM 20642 / JCM 10262 / PW2</strain>
    </source>
</reference>
<dbReference type="RefSeq" id="WP_013709134.1">
    <property type="nucleotide sequence ID" value="NC_015389.1"/>
</dbReference>
<dbReference type="HOGENOM" id="CLU_141932_2_0_11"/>
<dbReference type="OrthoDB" id="3182027at2"/>
<dbReference type="eggNOG" id="COG1254">
    <property type="taxonomic scope" value="Bacteria"/>
</dbReference>
<dbReference type="Pfam" id="PF00708">
    <property type="entry name" value="Acylphosphatase"/>
    <property type="match status" value="1"/>
</dbReference>
<evidence type="ECO:0000313" key="5">
    <source>
        <dbReference type="Proteomes" id="UP000006851"/>
    </source>
</evidence>
<dbReference type="GO" id="GO:0003998">
    <property type="term" value="F:acylphosphatase activity"/>
    <property type="evidence" value="ECO:0007669"/>
    <property type="project" value="UniProtKB-EC"/>
</dbReference>
<name>F2N8K8_CORGP</name>
<proteinExistence type="inferred from homology"/>
<gene>
    <name evidence="4" type="ordered locus">Corgl_1290</name>
</gene>
<feature type="active site" evidence="1">
    <location>
        <position position="67"/>
    </location>
</feature>
<organism evidence="4 5">
    <name type="scientific">Coriobacterium glomerans (strain ATCC 49209 / DSM 20642 / JCM 10262 / PW2)</name>
    <dbReference type="NCBI Taxonomy" id="700015"/>
    <lineage>
        <taxon>Bacteria</taxon>
        <taxon>Bacillati</taxon>
        <taxon>Actinomycetota</taxon>
        <taxon>Coriobacteriia</taxon>
        <taxon>Coriobacteriales</taxon>
        <taxon>Coriobacteriaceae</taxon>
        <taxon>Coriobacterium</taxon>
    </lineage>
</organism>
<comment type="catalytic activity">
    <reaction evidence="1">
        <text>an acyl phosphate + H2O = a carboxylate + phosphate + H(+)</text>
        <dbReference type="Rhea" id="RHEA:14965"/>
        <dbReference type="ChEBI" id="CHEBI:15377"/>
        <dbReference type="ChEBI" id="CHEBI:15378"/>
        <dbReference type="ChEBI" id="CHEBI:29067"/>
        <dbReference type="ChEBI" id="CHEBI:43474"/>
        <dbReference type="ChEBI" id="CHEBI:59918"/>
        <dbReference type="EC" id="3.6.1.7"/>
    </reaction>
</comment>
<evidence type="ECO:0000256" key="2">
    <source>
        <dbReference type="RuleBase" id="RU004168"/>
    </source>
</evidence>
<dbReference type="EMBL" id="CP002628">
    <property type="protein sequence ID" value="AEB07391.1"/>
    <property type="molecule type" value="Genomic_DNA"/>
</dbReference>
<keyword evidence="1" id="KW-0378">Hydrolase</keyword>
<sequence length="141" mass="16111">MSFIDRLREIAEGAGREGDRSGPGAKPHRSDLELELLRRLQQRAKADGARMRLHLRFTGTVQGVGFRWTNRGIARDSNETGWVRNLDDGSVEMELQAAPADIMAHLKALHDYYDRMGCRVWLEQSDEMPTRQTDADFDVRL</sequence>
<protein>
    <recommendedName>
        <fullName evidence="1">acylphosphatase</fullName>
        <ecNumber evidence="1">3.6.1.7</ecNumber>
    </recommendedName>
</protein>
<evidence type="ECO:0000259" key="3">
    <source>
        <dbReference type="PROSITE" id="PS51160"/>
    </source>
</evidence>
<comment type="similarity">
    <text evidence="2">Belongs to the acylphosphatase family.</text>
</comment>